<dbReference type="PANTHER" id="PTHR43303">
    <property type="entry name" value="NADPH DEHYDROGENASE C23G7.10C-RELATED"/>
    <property type="match status" value="1"/>
</dbReference>
<feature type="region of interest" description="Disordered" evidence="1">
    <location>
        <begin position="744"/>
        <end position="791"/>
    </location>
</feature>
<accession>A0ABW4EW62</accession>
<dbReference type="GO" id="GO:0004497">
    <property type="term" value="F:monooxygenase activity"/>
    <property type="evidence" value="ECO:0007669"/>
    <property type="project" value="UniProtKB-KW"/>
</dbReference>
<dbReference type="PANTHER" id="PTHR43303:SF3">
    <property type="entry name" value="BLR3436 PROTEIN"/>
    <property type="match status" value="1"/>
</dbReference>
<evidence type="ECO:0000313" key="4">
    <source>
        <dbReference type="EMBL" id="MFD1519157.1"/>
    </source>
</evidence>
<dbReference type="Gene3D" id="3.50.50.60">
    <property type="entry name" value="FAD/NAD(P)-binding domain"/>
    <property type="match status" value="1"/>
</dbReference>
<organism evidence="4 5">
    <name type="scientific">Pseudonocardia yunnanensis</name>
    <dbReference type="NCBI Taxonomy" id="58107"/>
    <lineage>
        <taxon>Bacteria</taxon>
        <taxon>Bacillati</taxon>
        <taxon>Actinomycetota</taxon>
        <taxon>Actinomycetes</taxon>
        <taxon>Pseudonocardiales</taxon>
        <taxon>Pseudonocardiaceae</taxon>
        <taxon>Pseudonocardia</taxon>
    </lineage>
</organism>
<dbReference type="InterPro" id="IPR002938">
    <property type="entry name" value="FAD-bd"/>
</dbReference>
<dbReference type="InterPro" id="IPR001155">
    <property type="entry name" value="OxRdtase_FMN_N"/>
</dbReference>
<protein>
    <submittedName>
        <fullName evidence="4">FAD-dependent monooxygenase</fullName>
    </submittedName>
</protein>
<evidence type="ECO:0000313" key="5">
    <source>
        <dbReference type="Proteomes" id="UP001597114"/>
    </source>
</evidence>
<dbReference type="InterPro" id="IPR044152">
    <property type="entry name" value="YqjM-like"/>
</dbReference>
<feature type="region of interest" description="Disordered" evidence="1">
    <location>
        <begin position="390"/>
        <end position="413"/>
    </location>
</feature>
<dbReference type="InterPro" id="IPR036188">
    <property type="entry name" value="FAD/NAD-bd_sf"/>
</dbReference>
<dbReference type="PRINTS" id="PR00420">
    <property type="entry name" value="RNGMNOXGNASE"/>
</dbReference>
<reference evidence="5" key="1">
    <citation type="journal article" date="2019" name="Int. J. Syst. Evol. Microbiol.">
        <title>The Global Catalogue of Microorganisms (GCM) 10K type strain sequencing project: providing services to taxonomists for standard genome sequencing and annotation.</title>
        <authorList>
            <consortium name="The Broad Institute Genomics Platform"/>
            <consortium name="The Broad Institute Genome Sequencing Center for Infectious Disease"/>
            <person name="Wu L."/>
            <person name="Ma J."/>
        </authorList>
    </citation>
    <scope>NUCLEOTIDE SEQUENCE [LARGE SCALE GENOMIC DNA]</scope>
    <source>
        <strain evidence="5">CCM 7043</strain>
    </source>
</reference>
<comment type="caution">
    <text evidence="4">The sequence shown here is derived from an EMBL/GenBank/DDBJ whole genome shotgun (WGS) entry which is preliminary data.</text>
</comment>
<proteinExistence type="predicted"/>
<evidence type="ECO:0000259" key="3">
    <source>
        <dbReference type="Pfam" id="PF01494"/>
    </source>
</evidence>
<dbReference type="Gene3D" id="3.20.20.70">
    <property type="entry name" value="Aldolase class I"/>
    <property type="match status" value="1"/>
</dbReference>
<keyword evidence="5" id="KW-1185">Reference proteome</keyword>
<keyword evidence="4" id="KW-0560">Oxidoreductase</keyword>
<evidence type="ECO:0000259" key="2">
    <source>
        <dbReference type="Pfam" id="PF00724"/>
    </source>
</evidence>
<dbReference type="InterPro" id="IPR013785">
    <property type="entry name" value="Aldolase_TIM"/>
</dbReference>
<evidence type="ECO:0000256" key="1">
    <source>
        <dbReference type="SAM" id="MobiDB-lite"/>
    </source>
</evidence>
<dbReference type="SUPFAM" id="SSF51395">
    <property type="entry name" value="FMN-linked oxidoreductases"/>
    <property type="match status" value="1"/>
</dbReference>
<dbReference type="Proteomes" id="UP001597114">
    <property type="component" value="Unassembled WGS sequence"/>
</dbReference>
<sequence>MRIAVVGGGPGGLYLAALTKQLDPAREVVVWERNAADDTFGFGVVFSDETLSGIEDADPTLFAAAERSFARWTDIDVVHRGHRSTSGGHGFAAINRKVLLQLLQQRCADVGVDVRFRTVAPPVEELSDQFDLVVAADGANSAIRRTFADVFGPELDVRSARYMWLGTDKVFDAFTFVIAETAHGPMQVHAYPFSADRSTFIVEMNEQTWRAAGFDSTETTALPPGVSDEAGIARIAEIFRTELGGARLIANNSKWIRFTTIRNRMWRHANIVLLGDAAHTAHFSIGSGTKLAMEDALSLAACLNEHQDVSAALSAYEGERRPVVESTQRAAQASLQWFEDIAHVVDQDTPQFAFNLLTRSRRVTYDNLRMRDPDYVESVAAWFDHHNSDAERGTIPDGDRNGRRRPVPPLFQPFRLGPVTTKNRIVTAPVATFSSRDGVPGDEEELWLASAALGGSGLVLAGMTAVSAEGRSTHRCAGLYNDAQHAAWRDIVARIHRVSDALIGVQITHAGRKAGTTSSTVAPSPIPYTPGDPAPHELDEEELAKIVEEFTAATQRADSAGFDVLELQAGHGHLLSTFLSPLTNVRTDRYGGDLAGRLAFPLEVLSAVRSAWPTSKPVLVRISAVDWADGGTTIADAVGIARAMHEHGATAIDVSSGEVVPHEEPAYGRSYQTPFAERIRHDVGVPTIAVGGISSQDDATSIVLAGRADLVAVGRAALHDPAWALHAAAELDYRGAGAQWPVHYEPGSARPPGPRSDRRRPRLSLSTTPVPAVHQRWRPAGEANSDLLLTR</sequence>
<feature type="domain" description="NADH:flavin oxidoreductase/NADH oxidase N-terminal" evidence="2">
    <location>
        <begin position="410"/>
        <end position="730"/>
    </location>
</feature>
<feature type="domain" description="FAD-binding" evidence="3">
    <location>
        <begin position="131"/>
        <end position="328"/>
    </location>
</feature>
<dbReference type="Pfam" id="PF00724">
    <property type="entry name" value="Oxidored_FMN"/>
    <property type="match status" value="1"/>
</dbReference>
<gene>
    <name evidence="4" type="ORF">ACFSJD_16805</name>
</gene>
<dbReference type="SUPFAM" id="SSF51905">
    <property type="entry name" value="FAD/NAD(P)-binding domain"/>
    <property type="match status" value="1"/>
</dbReference>
<feature type="compositionally biased region" description="Basic and acidic residues" evidence="1">
    <location>
        <begin position="390"/>
        <end position="401"/>
    </location>
</feature>
<dbReference type="EMBL" id="JBHUCO010000015">
    <property type="protein sequence ID" value="MFD1519157.1"/>
    <property type="molecule type" value="Genomic_DNA"/>
</dbReference>
<keyword evidence="4" id="KW-0503">Monooxygenase</keyword>
<dbReference type="Gene3D" id="3.30.9.20">
    <property type="match status" value="1"/>
</dbReference>
<dbReference type="Pfam" id="PF01494">
    <property type="entry name" value="FAD_binding_3"/>
    <property type="match status" value="1"/>
</dbReference>
<dbReference type="RefSeq" id="WP_344718682.1">
    <property type="nucleotide sequence ID" value="NZ_BAAAUS010000001.1"/>
</dbReference>
<name>A0ABW4EW62_9PSEU</name>